<name>A0A4R2L7V1_9GAMM</name>
<evidence type="ECO:0000313" key="2">
    <source>
        <dbReference type="Proteomes" id="UP000295765"/>
    </source>
</evidence>
<dbReference type="Proteomes" id="UP000295765">
    <property type="component" value="Unassembled WGS sequence"/>
</dbReference>
<dbReference type="OrthoDB" id="6903337at2"/>
<organism evidence="1 2">
    <name type="scientific">Plasticicumulans lactativorans</name>
    <dbReference type="NCBI Taxonomy" id="1133106"/>
    <lineage>
        <taxon>Bacteria</taxon>
        <taxon>Pseudomonadati</taxon>
        <taxon>Pseudomonadota</taxon>
        <taxon>Gammaproteobacteria</taxon>
        <taxon>Candidatus Competibacteraceae</taxon>
        <taxon>Plasticicumulans</taxon>
    </lineage>
</organism>
<accession>A0A4R2L7V1</accession>
<keyword evidence="2" id="KW-1185">Reference proteome</keyword>
<dbReference type="AlphaFoldDB" id="A0A4R2L7V1"/>
<gene>
    <name evidence="1" type="ORF">EV699_11621</name>
</gene>
<sequence>MNDADWLTLRELDQRHGRPKGSAFRAFKAALPGLREGVDFVVLAAADDAGRIEPLRRAGRLYPASRNVVLLAPAAAARLDLAPP</sequence>
<proteinExistence type="predicted"/>
<dbReference type="EMBL" id="SLWY01000016">
    <property type="protein sequence ID" value="TCO80116.1"/>
    <property type="molecule type" value="Genomic_DNA"/>
</dbReference>
<evidence type="ECO:0000313" key="1">
    <source>
        <dbReference type="EMBL" id="TCO80116.1"/>
    </source>
</evidence>
<protein>
    <submittedName>
        <fullName evidence="1">Uncharacterized protein</fullName>
    </submittedName>
</protein>
<reference evidence="1 2" key="1">
    <citation type="submission" date="2019-03" db="EMBL/GenBank/DDBJ databases">
        <title>Genomic Encyclopedia of Type Strains, Phase IV (KMG-IV): sequencing the most valuable type-strain genomes for metagenomic binning, comparative biology and taxonomic classification.</title>
        <authorList>
            <person name="Goeker M."/>
        </authorList>
    </citation>
    <scope>NUCLEOTIDE SEQUENCE [LARGE SCALE GENOMIC DNA]</scope>
    <source>
        <strain evidence="1 2">DSM 25287</strain>
    </source>
</reference>
<comment type="caution">
    <text evidence="1">The sequence shown here is derived from an EMBL/GenBank/DDBJ whole genome shotgun (WGS) entry which is preliminary data.</text>
</comment>
<dbReference type="RefSeq" id="WP_132544081.1">
    <property type="nucleotide sequence ID" value="NZ_SLWY01000016.1"/>
</dbReference>